<evidence type="ECO:0000256" key="2">
    <source>
        <dbReference type="ARBA" id="ARBA00023134"/>
    </source>
</evidence>
<dbReference type="Proteomes" id="UP001162131">
    <property type="component" value="Unassembled WGS sequence"/>
</dbReference>
<comment type="similarity">
    <text evidence="3">Belongs to the TRAFAC class dynamin-like GTPase superfamily. Dynamin/Fzo/YdjA family.</text>
</comment>
<dbReference type="InterPro" id="IPR022812">
    <property type="entry name" value="Dynamin"/>
</dbReference>
<sequence>MEGLLSIVNQLQKVISLSNVRVSISLPQIVVVGAQSAGKSSVLECIVGKDFLPRGSGIVTRRPLIIQCHHTEEGEYAVFHHCQDRLFDDFNEVRKEIERDTIKEAGNNKGVVSQPIILEIHSPQVIDLTLVDLPGLTKNPVGDQPKNIVSMIEEMALEYIKAEHALILAISPGNNDIANSDALKIARDVDPKGERTLSVITKLDIMDKGTSAINILLGEEYSLKFGHIGVVCRNQEDIKNNVPIADHLEKEADFFRNHPDYQEIQDQTGIPFLTKKLQEILFDHLQKTLPSIKAGIDRQLREREVEAKIYGEPVKGNRDLERNIILKVIREFSRNLEEVLEGKDSSENNEGTKIRNILFDNLERKTREINPLICSNDRLIQNEISNSNGIYGTLLIPEQAFRTLAQSTVNLLKEPAIDAFESVKDTISALIKRIKVDEFRRFSIFHVSVCEISESLIEDCYKTTSEIIDDIFTMEYNYINIQHPDFMGGIVALAKINQKIEEEKEKIAQNYPGQKVSTPIISDEKKYVEVTKLLIKSYFDIVKKTIGDMVPKAIMFFLVMKVMRTLGNHLSDKLLKDEILERTLDEGKLIPQKREACKSAIKTLRQAKAILRQWGLPST</sequence>
<dbReference type="GO" id="GO:0005874">
    <property type="term" value="C:microtubule"/>
    <property type="evidence" value="ECO:0007669"/>
    <property type="project" value="TreeGrafter"/>
</dbReference>
<dbReference type="AlphaFoldDB" id="A0AAU9IAD2"/>
<evidence type="ECO:0000259" key="4">
    <source>
        <dbReference type="PROSITE" id="PS51388"/>
    </source>
</evidence>
<dbReference type="GO" id="GO:0005525">
    <property type="term" value="F:GTP binding"/>
    <property type="evidence" value="ECO:0007669"/>
    <property type="project" value="UniProtKB-KW"/>
</dbReference>
<dbReference type="Gene3D" id="1.20.120.1240">
    <property type="entry name" value="Dynamin, middle domain"/>
    <property type="match status" value="1"/>
</dbReference>
<dbReference type="InterPro" id="IPR045063">
    <property type="entry name" value="Dynamin_N"/>
</dbReference>
<dbReference type="Pfam" id="PF00350">
    <property type="entry name" value="Dynamin_N"/>
    <property type="match status" value="1"/>
</dbReference>
<dbReference type="InterPro" id="IPR000375">
    <property type="entry name" value="Dynamin_stalk"/>
</dbReference>
<protein>
    <submittedName>
        <fullName evidence="6">Uncharacterized protein</fullName>
    </submittedName>
</protein>
<dbReference type="EMBL" id="CAJZBQ010000003">
    <property type="protein sequence ID" value="CAG9310875.1"/>
    <property type="molecule type" value="Genomic_DNA"/>
</dbReference>
<dbReference type="GO" id="GO:0005737">
    <property type="term" value="C:cytoplasm"/>
    <property type="evidence" value="ECO:0007669"/>
    <property type="project" value="TreeGrafter"/>
</dbReference>
<dbReference type="InterPro" id="IPR003130">
    <property type="entry name" value="GED"/>
</dbReference>
<dbReference type="PROSITE" id="PS51388">
    <property type="entry name" value="GED"/>
    <property type="match status" value="1"/>
</dbReference>
<feature type="domain" description="Dynamin-type G" evidence="5">
    <location>
        <begin position="23"/>
        <end position="290"/>
    </location>
</feature>
<dbReference type="SUPFAM" id="SSF52540">
    <property type="entry name" value="P-loop containing nucleoside triphosphate hydrolases"/>
    <property type="match status" value="1"/>
</dbReference>
<accession>A0AAU9IAD2</accession>
<keyword evidence="1 3" id="KW-0547">Nucleotide-binding</keyword>
<dbReference type="GO" id="GO:0016020">
    <property type="term" value="C:membrane"/>
    <property type="evidence" value="ECO:0007669"/>
    <property type="project" value="TreeGrafter"/>
</dbReference>
<evidence type="ECO:0000259" key="5">
    <source>
        <dbReference type="PROSITE" id="PS51718"/>
    </source>
</evidence>
<dbReference type="GO" id="GO:0003924">
    <property type="term" value="F:GTPase activity"/>
    <property type="evidence" value="ECO:0007669"/>
    <property type="project" value="InterPro"/>
</dbReference>
<keyword evidence="7" id="KW-1185">Reference proteome</keyword>
<dbReference type="PROSITE" id="PS51718">
    <property type="entry name" value="G_DYNAMIN_2"/>
    <property type="match status" value="1"/>
</dbReference>
<keyword evidence="2 3" id="KW-0342">GTP-binding</keyword>
<dbReference type="InterPro" id="IPR030381">
    <property type="entry name" value="G_DYNAMIN_dom"/>
</dbReference>
<dbReference type="InterPro" id="IPR019762">
    <property type="entry name" value="Dynamin_GTPase_CS"/>
</dbReference>
<dbReference type="PRINTS" id="PR00195">
    <property type="entry name" value="DYNAMIN"/>
</dbReference>
<name>A0AAU9IAD2_9CILI</name>
<dbReference type="Pfam" id="PF02212">
    <property type="entry name" value="GED"/>
    <property type="match status" value="1"/>
</dbReference>
<proteinExistence type="inferred from homology"/>
<dbReference type="InterPro" id="IPR020850">
    <property type="entry name" value="GED_dom"/>
</dbReference>
<evidence type="ECO:0000256" key="3">
    <source>
        <dbReference type="RuleBase" id="RU003932"/>
    </source>
</evidence>
<evidence type="ECO:0000256" key="1">
    <source>
        <dbReference type="ARBA" id="ARBA00022741"/>
    </source>
</evidence>
<dbReference type="PANTHER" id="PTHR11566">
    <property type="entry name" value="DYNAMIN"/>
    <property type="match status" value="1"/>
</dbReference>
<evidence type="ECO:0000313" key="6">
    <source>
        <dbReference type="EMBL" id="CAG9310875.1"/>
    </source>
</evidence>
<dbReference type="SMART" id="SM00053">
    <property type="entry name" value="DYNc"/>
    <property type="match status" value="1"/>
</dbReference>
<dbReference type="Gene3D" id="3.40.50.300">
    <property type="entry name" value="P-loop containing nucleotide triphosphate hydrolases"/>
    <property type="match status" value="1"/>
</dbReference>
<organism evidence="6 7">
    <name type="scientific">Blepharisma stoltei</name>
    <dbReference type="NCBI Taxonomy" id="1481888"/>
    <lineage>
        <taxon>Eukaryota</taxon>
        <taxon>Sar</taxon>
        <taxon>Alveolata</taxon>
        <taxon>Ciliophora</taxon>
        <taxon>Postciliodesmatophora</taxon>
        <taxon>Heterotrichea</taxon>
        <taxon>Heterotrichida</taxon>
        <taxon>Blepharismidae</taxon>
        <taxon>Blepharisma</taxon>
    </lineage>
</organism>
<dbReference type="GO" id="GO:0008017">
    <property type="term" value="F:microtubule binding"/>
    <property type="evidence" value="ECO:0007669"/>
    <property type="project" value="TreeGrafter"/>
</dbReference>
<comment type="caution">
    <text evidence="6">The sequence shown here is derived from an EMBL/GenBank/DDBJ whole genome shotgun (WGS) entry which is preliminary data.</text>
</comment>
<reference evidence="6" key="1">
    <citation type="submission" date="2021-09" db="EMBL/GenBank/DDBJ databases">
        <authorList>
            <consortium name="AG Swart"/>
            <person name="Singh M."/>
            <person name="Singh A."/>
            <person name="Seah K."/>
            <person name="Emmerich C."/>
        </authorList>
    </citation>
    <scope>NUCLEOTIDE SEQUENCE</scope>
    <source>
        <strain evidence="6">ATCC30299</strain>
    </source>
</reference>
<dbReference type="InterPro" id="IPR001401">
    <property type="entry name" value="Dynamin_GTPase"/>
</dbReference>
<dbReference type="InterPro" id="IPR027417">
    <property type="entry name" value="P-loop_NTPase"/>
</dbReference>
<evidence type="ECO:0000313" key="7">
    <source>
        <dbReference type="Proteomes" id="UP001162131"/>
    </source>
</evidence>
<dbReference type="SMART" id="SM00302">
    <property type="entry name" value="GED"/>
    <property type="match status" value="1"/>
</dbReference>
<dbReference type="PROSITE" id="PS00410">
    <property type="entry name" value="G_DYNAMIN_1"/>
    <property type="match status" value="1"/>
</dbReference>
<dbReference type="CDD" id="cd08771">
    <property type="entry name" value="DLP_1"/>
    <property type="match status" value="1"/>
</dbReference>
<feature type="domain" description="GED" evidence="4">
    <location>
        <begin position="528"/>
        <end position="619"/>
    </location>
</feature>
<dbReference type="Pfam" id="PF01031">
    <property type="entry name" value="Dynamin_M"/>
    <property type="match status" value="1"/>
</dbReference>
<gene>
    <name evidence="6" type="ORF">BSTOLATCC_MIC2589</name>
</gene>